<dbReference type="CDD" id="cd22997">
    <property type="entry name" value="GT_LH"/>
    <property type="match status" value="1"/>
</dbReference>
<dbReference type="PANTHER" id="PTHR36587">
    <property type="entry name" value="EXPRESSION SITE-ASSOCIATED GENE 3 (ESAG3)-LIKE PROTEIN"/>
    <property type="match status" value="1"/>
</dbReference>
<keyword evidence="2" id="KW-0812">Transmembrane</keyword>
<dbReference type="PANTHER" id="PTHR36587:SF2">
    <property type="entry name" value="EXPRESSION SITE-ASSOCIATED GENE 3 (ESAG3)-LIKE PROTEIN"/>
    <property type="match status" value="1"/>
</dbReference>
<gene>
    <name evidence="3" type="ORF">K490DRAFT_61409</name>
</gene>
<dbReference type="Proteomes" id="UP000799776">
    <property type="component" value="Unassembled WGS sequence"/>
</dbReference>
<feature type="compositionally biased region" description="Low complexity" evidence="1">
    <location>
        <begin position="523"/>
        <end position="534"/>
    </location>
</feature>
<dbReference type="AlphaFoldDB" id="A0A9P4LYU5"/>
<evidence type="ECO:0000313" key="3">
    <source>
        <dbReference type="EMBL" id="KAF2091961.1"/>
    </source>
</evidence>
<keyword evidence="2" id="KW-1133">Transmembrane helix</keyword>
<evidence type="ECO:0000256" key="1">
    <source>
        <dbReference type="SAM" id="MobiDB-lite"/>
    </source>
</evidence>
<comment type="caution">
    <text evidence="3">The sequence shown here is derived from an EMBL/GenBank/DDBJ whole genome shotgun (WGS) entry which is preliminary data.</text>
</comment>
<organism evidence="3 4">
    <name type="scientific">Saccharata proteae CBS 121410</name>
    <dbReference type="NCBI Taxonomy" id="1314787"/>
    <lineage>
        <taxon>Eukaryota</taxon>
        <taxon>Fungi</taxon>
        <taxon>Dikarya</taxon>
        <taxon>Ascomycota</taxon>
        <taxon>Pezizomycotina</taxon>
        <taxon>Dothideomycetes</taxon>
        <taxon>Dothideomycetes incertae sedis</taxon>
        <taxon>Botryosphaeriales</taxon>
        <taxon>Saccharataceae</taxon>
        <taxon>Saccharata</taxon>
    </lineage>
</organism>
<reference evidence="3" key="1">
    <citation type="journal article" date="2020" name="Stud. Mycol.">
        <title>101 Dothideomycetes genomes: a test case for predicting lifestyles and emergence of pathogens.</title>
        <authorList>
            <person name="Haridas S."/>
            <person name="Albert R."/>
            <person name="Binder M."/>
            <person name="Bloem J."/>
            <person name="Labutti K."/>
            <person name="Salamov A."/>
            <person name="Andreopoulos B."/>
            <person name="Baker S."/>
            <person name="Barry K."/>
            <person name="Bills G."/>
            <person name="Bluhm B."/>
            <person name="Cannon C."/>
            <person name="Castanera R."/>
            <person name="Culley D."/>
            <person name="Daum C."/>
            <person name="Ezra D."/>
            <person name="Gonzalez J."/>
            <person name="Henrissat B."/>
            <person name="Kuo A."/>
            <person name="Liang C."/>
            <person name="Lipzen A."/>
            <person name="Lutzoni F."/>
            <person name="Magnuson J."/>
            <person name="Mondo S."/>
            <person name="Nolan M."/>
            <person name="Ohm R."/>
            <person name="Pangilinan J."/>
            <person name="Park H.-J."/>
            <person name="Ramirez L."/>
            <person name="Alfaro M."/>
            <person name="Sun H."/>
            <person name="Tritt A."/>
            <person name="Yoshinaga Y."/>
            <person name="Zwiers L.-H."/>
            <person name="Turgeon B."/>
            <person name="Goodwin S."/>
            <person name="Spatafora J."/>
            <person name="Crous P."/>
            <person name="Grigoriev I."/>
        </authorList>
    </citation>
    <scope>NUCLEOTIDE SEQUENCE</scope>
    <source>
        <strain evidence="3">CBS 121410</strain>
    </source>
</reference>
<feature type="region of interest" description="Disordered" evidence="1">
    <location>
        <begin position="463"/>
        <end position="556"/>
    </location>
</feature>
<feature type="compositionally biased region" description="Polar residues" evidence="1">
    <location>
        <begin position="499"/>
        <end position="515"/>
    </location>
</feature>
<feature type="compositionally biased region" description="Polar residues" evidence="1">
    <location>
        <begin position="543"/>
        <end position="556"/>
    </location>
</feature>
<dbReference type="EMBL" id="ML978711">
    <property type="protein sequence ID" value="KAF2091961.1"/>
    <property type="molecule type" value="Genomic_DNA"/>
</dbReference>
<protein>
    <submittedName>
        <fullName evidence="3">Uncharacterized protein</fullName>
    </submittedName>
</protein>
<evidence type="ECO:0000313" key="4">
    <source>
        <dbReference type="Proteomes" id="UP000799776"/>
    </source>
</evidence>
<name>A0A9P4LYU5_9PEZI</name>
<proteinExistence type="predicted"/>
<dbReference type="OrthoDB" id="422736at2759"/>
<keyword evidence="4" id="KW-1185">Reference proteome</keyword>
<evidence type="ECO:0000256" key="2">
    <source>
        <dbReference type="SAM" id="Phobius"/>
    </source>
</evidence>
<feature type="transmembrane region" description="Helical" evidence="2">
    <location>
        <begin position="24"/>
        <end position="41"/>
    </location>
</feature>
<keyword evidence="2" id="KW-0472">Membrane</keyword>
<feature type="region of interest" description="Disordered" evidence="1">
    <location>
        <begin position="596"/>
        <end position="623"/>
    </location>
</feature>
<feature type="region of interest" description="Disordered" evidence="1">
    <location>
        <begin position="49"/>
        <end position="91"/>
    </location>
</feature>
<accession>A0A9P4LYU5</accession>
<feature type="compositionally biased region" description="Polar residues" evidence="1">
    <location>
        <begin position="73"/>
        <end position="91"/>
    </location>
</feature>
<sequence length="691" mass="75996">MSVGVSHASVDDILHLLKARKGRSLLLVLAIFLISFLLLRTNHGDQSWASMSSQSSTWRPSEANAETDGQPDAATTSEAETPHQVTSAASASVPQSIKPTFHLLLQAVSPNPDFCKAVLSATLLDYPPPTIIGYNHSGPQSALEMIHEHLQTPNIQDDDLVLLVNGNRIWFQLPPSVLLAQYQDLLHEANARLLENYGMTKPERAGDIPKQRYTQTIVFGATEQCWPSIETDAACAAVPDSPGSMVINDETAKARNKVNPVAPKYLAAGTVLGPARDLRALYSIASLKRGDDRSKLSSQQTLASMFGEQEYAREEARRASMSSFAVWMERLSTFFSWRRNEPLLAANVTPSPSSRYEFGIGLDYSSRLFQTLAAPRSFGTDIRFRATHSNHSGISTHVNTSLPHPLERLQSPFALLPNDHASSSTKYPNLANPLALHPDLDSLPHDALSWSQLSLARNTHTSSTPALLSFPVPEPPPPRTLKSKAKRSAAPETEEDGQEQQQSRDSQAENSAASIEQTEDLQSEQSQSQPQQADQPEEQDNPAATTTNPSQATDHTTIQYIDPRANLWTRLWFQPYARALLRRIMRASTATELIHEMEDSDSDSDPDQLLHQSFSRDSRGGRGGVWTSNAEWLSWGDVCAGDGADEAVFHDGKGVWLEELDEVSAFDEIGRQLEGWAPVFEGTPKLEEAGK</sequence>